<dbReference type="InterPro" id="IPR035994">
    <property type="entry name" value="Nucleoside_phosphorylase_sf"/>
</dbReference>
<dbReference type="EC" id="2.4.2.3" evidence="2"/>
<dbReference type="PANTHER" id="PTHR43691:SF11">
    <property type="entry name" value="FI09636P-RELATED"/>
    <property type="match status" value="1"/>
</dbReference>
<keyword evidence="4" id="KW-0328">Glycosyltransferase</keyword>
<dbReference type="GO" id="GO:0006152">
    <property type="term" value="P:purine nucleoside catabolic process"/>
    <property type="evidence" value="ECO:0007669"/>
    <property type="project" value="TreeGrafter"/>
</dbReference>
<feature type="domain" description="Nucleoside phosphorylase" evidence="7">
    <location>
        <begin position="15"/>
        <end position="227"/>
    </location>
</feature>
<dbReference type="EMBL" id="CP011005">
    <property type="protein sequence ID" value="AJT41988.1"/>
    <property type="molecule type" value="Genomic_DNA"/>
</dbReference>
<evidence type="ECO:0000256" key="3">
    <source>
        <dbReference type="ARBA" id="ARBA00021980"/>
    </source>
</evidence>
<comment type="catalytic activity">
    <reaction evidence="6">
        <text>uridine + phosphate = alpha-D-ribose 1-phosphate + uracil</text>
        <dbReference type="Rhea" id="RHEA:24388"/>
        <dbReference type="ChEBI" id="CHEBI:16704"/>
        <dbReference type="ChEBI" id="CHEBI:17568"/>
        <dbReference type="ChEBI" id="CHEBI:43474"/>
        <dbReference type="ChEBI" id="CHEBI:57720"/>
        <dbReference type="EC" id="2.4.2.3"/>
    </reaction>
</comment>
<organism evidence="8 9">
    <name type="scientific">Psychromicrobium lacuslunae</name>
    <dbReference type="NCBI Taxonomy" id="1618207"/>
    <lineage>
        <taxon>Bacteria</taxon>
        <taxon>Bacillati</taxon>
        <taxon>Actinomycetota</taxon>
        <taxon>Actinomycetes</taxon>
        <taxon>Micrococcales</taxon>
        <taxon>Micrococcaceae</taxon>
        <taxon>Psychromicrobium</taxon>
    </lineage>
</organism>
<evidence type="ECO:0000256" key="6">
    <source>
        <dbReference type="ARBA" id="ARBA00048447"/>
    </source>
</evidence>
<evidence type="ECO:0000256" key="1">
    <source>
        <dbReference type="ARBA" id="ARBA00010456"/>
    </source>
</evidence>
<dbReference type="KEGG" id="ari:UM93_11560"/>
<gene>
    <name evidence="8" type="ORF">UM93_11560</name>
</gene>
<dbReference type="NCBIfam" id="TIGR00107">
    <property type="entry name" value="deoD"/>
    <property type="match status" value="1"/>
</dbReference>
<dbReference type="InterPro" id="IPR004402">
    <property type="entry name" value="DeoD-type"/>
</dbReference>
<accession>A0A0D4C096</accession>
<evidence type="ECO:0000256" key="4">
    <source>
        <dbReference type="ARBA" id="ARBA00022676"/>
    </source>
</evidence>
<dbReference type="PATRIC" id="fig|1618207.4.peg.2342"/>
<evidence type="ECO:0000259" key="7">
    <source>
        <dbReference type="Pfam" id="PF01048"/>
    </source>
</evidence>
<dbReference type="NCBIfam" id="NF004489">
    <property type="entry name" value="PRK05819.1"/>
    <property type="match status" value="1"/>
</dbReference>
<dbReference type="OrthoDB" id="9782889at2"/>
<name>A0A0D4C096_9MICC</name>
<dbReference type="HOGENOM" id="CLU_068457_2_0_11"/>
<dbReference type="Pfam" id="PF01048">
    <property type="entry name" value="PNP_UDP_1"/>
    <property type="match status" value="1"/>
</dbReference>
<dbReference type="GO" id="GO:0004731">
    <property type="term" value="F:purine-nucleoside phosphorylase activity"/>
    <property type="evidence" value="ECO:0007669"/>
    <property type="project" value="InterPro"/>
</dbReference>
<comment type="similarity">
    <text evidence="1">Belongs to the PNP/UDP phosphorylase family.</text>
</comment>
<keyword evidence="5" id="KW-0808">Transferase</keyword>
<proteinExistence type="inferred from homology"/>
<dbReference type="GO" id="GO:0005829">
    <property type="term" value="C:cytosol"/>
    <property type="evidence" value="ECO:0007669"/>
    <property type="project" value="TreeGrafter"/>
</dbReference>
<dbReference type="PANTHER" id="PTHR43691">
    <property type="entry name" value="URIDINE PHOSPHORYLASE"/>
    <property type="match status" value="1"/>
</dbReference>
<dbReference type="PROSITE" id="PS01232">
    <property type="entry name" value="PNP_UDP_1"/>
    <property type="match status" value="1"/>
</dbReference>
<evidence type="ECO:0000256" key="2">
    <source>
        <dbReference type="ARBA" id="ARBA00011888"/>
    </source>
</evidence>
<dbReference type="SUPFAM" id="SSF53167">
    <property type="entry name" value="Purine and uridine phosphorylases"/>
    <property type="match status" value="1"/>
</dbReference>
<dbReference type="STRING" id="1618207.UM93_11560"/>
<dbReference type="HAMAP" id="MF_01627">
    <property type="entry name" value="Pur_nucleosid_phosp"/>
    <property type="match status" value="1"/>
</dbReference>
<sequence length="242" mass="26205">MSVHLAAQPGEIAPHVLMPGDPLRAQWIAETFLEDAQQYNTVRNMFGYTGHYQGLPVSVQGSGMGQPSMSIYATELMQDYGVKTIIRVGTCGAISHQVNLRDVIIANTASTDSAMNRLRFHGIDFAPGADFALLRHAVEVSEERGLSSKVGGLFSSDLFYNDRPELAMQLADYGVLAIEMEASALYTLALKYGVQALTVATVSDHILTEEATSAQERQETFSAMIELSLEAVKRNAQATATG</sequence>
<dbReference type="CDD" id="cd09006">
    <property type="entry name" value="PNP_EcPNPI-like"/>
    <property type="match status" value="1"/>
</dbReference>
<dbReference type="Proteomes" id="UP000061839">
    <property type="component" value="Chromosome"/>
</dbReference>
<dbReference type="GO" id="GO:0004850">
    <property type="term" value="F:uridine phosphorylase activity"/>
    <property type="evidence" value="ECO:0007669"/>
    <property type="project" value="UniProtKB-EC"/>
</dbReference>
<dbReference type="InterPro" id="IPR018016">
    <property type="entry name" value="Nucleoside_phosphorylase_CS"/>
</dbReference>
<evidence type="ECO:0000313" key="8">
    <source>
        <dbReference type="EMBL" id="AJT41988.1"/>
    </source>
</evidence>
<evidence type="ECO:0000313" key="9">
    <source>
        <dbReference type="Proteomes" id="UP000061839"/>
    </source>
</evidence>
<dbReference type="RefSeq" id="WP_045075717.1">
    <property type="nucleotide sequence ID" value="NZ_CP011005.1"/>
</dbReference>
<evidence type="ECO:0000256" key="5">
    <source>
        <dbReference type="ARBA" id="ARBA00022679"/>
    </source>
</evidence>
<dbReference type="InterPro" id="IPR000845">
    <property type="entry name" value="Nucleoside_phosphorylase_d"/>
</dbReference>
<keyword evidence="9" id="KW-1185">Reference proteome</keyword>
<dbReference type="AlphaFoldDB" id="A0A0D4C096"/>
<dbReference type="Gene3D" id="3.40.50.1580">
    <property type="entry name" value="Nucleoside phosphorylase domain"/>
    <property type="match status" value="1"/>
</dbReference>
<reference evidence="8 9" key="1">
    <citation type="journal article" date="2015" name="Genome Announc.">
        <title>Complete Genome Sequencing of Protease-Producing Novel Arthrobacter sp. Strain IHBB 11108 Using PacBio Single-Molecule Real-Time Sequencing Technology.</title>
        <authorList>
            <person name="Kiran S."/>
            <person name="Swarnkar M.K."/>
            <person name="Pal M."/>
            <person name="Thakur R."/>
            <person name="Tewari R."/>
            <person name="Singh A.K."/>
            <person name="Gulati A."/>
        </authorList>
    </citation>
    <scope>NUCLEOTIDE SEQUENCE [LARGE SCALE GENOMIC DNA]</scope>
    <source>
        <strain evidence="8 9">IHBB 11108</strain>
    </source>
</reference>
<protein>
    <recommendedName>
        <fullName evidence="3">Uridine phosphorylase</fullName>
        <ecNumber evidence="2">2.4.2.3</ecNumber>
    </recommendedName>
</protein>